<organism evidence="10 11">
    <name type="scientific">Sporomusa acidovorans (strain ATCC 49682 / DSM 3132 / Mol)</name>
    <dbReference type="NCBI Taxonomy" id="1123286"/>
    <lineage>
        <taxon>Bacteria</taxon>
        <taxon>Bacillati</taxon>
        <taxon>Bacillota</taxon>
        <taxon>Negativicutes</taxon>
        <taxon>Selenomonadales</taxon>
        <taxon>Sporomusaceae</taxon>
        <taxon>Sporomusa</taxon>
    </lineage>
</organism>
<comment type="function">
    <text evidence="7">Acts as a ribosome collision sensor, splitting the ribosome into its 2 subunits. Detects stalled/collided 70S ribosomes which it binds and splits by an ATP-hydrolysis driven conformational change. Acts upstream of the ribosome quality control system (RQC), a ribosome-associated complex that mediates the extraction of incompletely synthesized nascent chains from stalled ribosomes and their subsequent degradation. Probably generates substrates for RQC.</text>
</comment>
<dbReference type="Pfam" id="PF00488">
    <property type="entry name" value="MutS_V"/>
    <property type="match status" value="1"/>
</dbReference>
<feature type="domain" description="Smr" evidence="9">
    <location>
        <begin position="711"/>
        <end position="786"/>
    </location>
</feature>
<comment type="function">
    <text evidence="7">Endonuclease that is involved in the suppression of homologous recombination and thus may have a key role in the control of bacterial genetic diversity.</text>
</comment>
<gene>
    <name evidence="7 10" type="primary">mutS2</name>
    <name evidence="7" type="synonym">rqcU</name>
    <name evidence="10" type="ORF">SPACI_030000</name>
</gene>
<dbReference type="PANTHER" id="PTHR48466:SF2">
    <property type="entry name" value="OS10G0509000 PROTEIN"/>
    <property type="match status" value="1"/>
</dbReference>
<dbReference type="InterPro" id="IPR045076">
    <property type="entry name" value="MutS"/>
</dbReference>
<evidence type="ECO:0000256" key="5">
    <source>
        <dbReference type="ARBA" id="ARBA00022884"/>
    </source>
</evidence>
<sequence length="786" mass="85871">MEAAVLSTLEYDKIRDMLAARTGSVMGRELAHELVPVSEAQQVQKRLAETAEARGILNHIATVPLGGIRDVRSTLKKAELGAILEPHELLAVASTLYAARRIKAFFADLSIEAPLLALRASQIMVLRNIETVIEAIVNEQGVIRDDASSELLKLRREIKQAQSRVKEKLDNILRSGEYQKYFQDALVTMRGDRYVIPIKQEYRNNFPGIVHDQSASGATLFIEPMAIVNLNNDIKQLITAEKHEIERILTVVTGQIAQVAEPLGENLVILAQLDFVFAKAKLSIDMRATQPIISQQGFVNLIQARHPLIPAEHVVPIDVQLGRHFTTLLITGPNTGGKTVTLKTVGLFALMTQAGLFIPAAPDSEMPIIGNIFADIGDEQSIEQSLSTFSGHMTNLVGILKKIGADDLVLIDEIGAGTDPSEGAALAMSILEHIHTVGAKTIATTHYSELKTFAYSREGIENASVEFDIQTLRPTYRLLIGIPGSSNAFAISQRLGLSAKIIERAKALIHKEHADFETVLRALEDQKKAYSSRLDELSRLEQEMGRVKEKVLADERAVAEKKNAVLIKAQEEAAAVIRQARRNAEEIISELKEQFSEHNSRERQQAIEHARQKLRASNTEINGLAITDQAAGAELSAEALKPGMTVYVTTVKQKGEVLAVNGTDVTVQLGVLKLTVAVSACRLLAESGKPKNQPVTKHVSMVRTDSVARQIDIRGMTIEEAEVLLDKYIDDAVLSGLNEVLIIHGKGTGALRKGVKSYLENHSHIKGIRIADLNEGGTGATVARLA</sequence>
<dbReference type="GO" id="GO:0016787">
    <property type="term" value="F:hydrolase activity"/>
    <property type="evidence" value="ECO:0007669"/>
    <property type="project" value="UniProtKB-KW"/>
</dbReference>
<reference evidence="10" key="1">
    <citation type="submission" date="2024-05" db="EMBL/GenBank/DDBJ databases">
        <title>Isolation and characterization of Sporomusa carbonis sp. nov., a carboxydotrophic hydrogenogen in the genus of Sporomusa isolated from a charcoal burning pile.</title>
        <authorList>
            <person name="Boeer T."/>
            <person name="Rosenbaum F."/>
            <person name="Eysell L."/>
            <person name="Mueller V."/>
            <person name="Daniel R."/>
            <person name="Poehlein A."/>
        </authorList>
    </citation>
    <scope>NUCLEOTIDE SEQUENCE [LARGE SCALE GENOMIC DNA]</scope>
    <source>
        <strain evidence="10">DSM 3132</strain>
    </source>
</reference>
<evidence type="ECO:0000256" key="8">
    <source>
        <dbReference type="SAM" id="Coils"/>
    </source>
</evidence>
<evidence type="ECO:0000256" key="4">
    <source>
        <dbReference type="ARBA" id="ARBA00022840"/>
    </source>
</evidence>
<keyword evidence="1 7" id="KW-0699">rRNA-binding</keyword>
<dbReference type="InterPro" id="IPR036063">
    <property type="entry name" value="Smr_dom_sf"/>
</dbReference>
<keyword evidence="3 7" id="KW-0378">Hydrolase</keyword>
<dbReference type="InterPro" id="IPR002625">
    <property type="entry name" value="Smr_dom"/>
</dbReference>
<dbReference type="SMART" id="SM00463">
    <property type="entry name" value="SMR"/>
    <property type="match status" value="1"/>
</dbReference>
<name>A0ABZ3J4E8_SPOA4</name>
<evidence type="ECO:0000313" key="10">
    <source>
        <dbReference type="EMBL" id="XFO72946.1"/>
    </source>
</evidence>
<dbReference type="Pfam" id="PF01713">
    <property type="entry name" value="Smr"/>
    <property type="match status" value="1"/>
</dbReference>
<keyword evidence="4 7" id="KW-0067">ATP-binding</keyword>
<dbReference type="SUPFAM" id="SSF52540">
    <property type="entry name" value="P-loop containing nucleoside triphosphate hydrolases"/>
    <property type="match status" value="1"/>
</dbReference>
<dbReference type="SMART" id="SM00533">
    <property type="entry name" value="MUTSd"/>
    <property type="match status" value="1"/>
</dbReference>
<keyword evidence="7 10" id="KW-0255">Endonuclease</keyword>
<dbReference type="PIRSF" id="PIRSF005814">
    <property type="entry name" value="MutS_YshD"/>
    <property type="match status" value="1"/>
</dbReference>
<keyword evidence="6 7" id="KW-0238">DNA-binding</keyword>
<keyword evidence="7" id="KW-0540">Nuclease</keyword>
<evidence type="ECO:0000256" key="7">
    <source>
        <dbReference type="HAMAP-Rule" id="MF_00092"/>
    </source>
</evidence>
<proteinExistence type="inferred from homology"/>
<evidence type="ECO:0000256" key="1">
    <source>
        <dbReference type="ARBA" id="ARBA00022730"/>
    </source>
</evidence>
<dbReference type="NCBIfam" id="TIGR01069">
    <property type="entry name" value="mutS2"/>
    <property type="match status" value="1"/>
</dbReference>
<dbReference type="EC" id="3.1.-.-" evidence="7"/>
<evidence type="ECO:0000256" key="3">
    <source>
        <dbReference type="ARBA" id="ARBA00022801"/>
    </source>
</evidence>
<dbReference type="InterPro" id="IPR036187">
    <property type="entry name" value="DNA_mismatch_repair_MutS_sf"/>
</dbReference>
<dbReference type="PANTHER" id="PTHR48466">
    <property type="entry name" value="OS10G0509000 PROTEIN-RELATED"/>
    <property type="match status" value="1"/>
</dbReference>
<comment type="similarity">
    <text evidence="7">Belongs to the DNA mismatch repair MutS family. MutS2 subfamily.</text>
</comment>
<dbReference type="EC" id="3.6.4.-" evidence="7"/>
<evidence type="ECO:0000313" key="11">
    <source>
        <dbReference type="Proteomes" id="UP000216052"/>
    </source>
</evidence>
<dbReference type="PROSITE" id="PS50828">
    <property type="entry name" value="SMR"/>
    <property type="match status" value="1"/>
</dbReference>
<dbReference type="EMBL" id="CP155571">
    <property type="protein sequence ID" value="XFO72946.1"/>
    <property type="molecule type" value="Genomic_DNA"/>
</dbReference>
<keyword evidence="2 7" id="KW-0547">Nucleotide-binding</keyword>
<keyword evidence="11" id="KW-1185">Reference proteome</keyword>
<dbReference type="InterPro" id="IPR046893">
    <property type="entry name" value="MSSS"/>
</dbReference>
<dbReference type="Pfam" id="PF20297">
    <property type="entry name" value="MSSS"/>
    <property type="match status" value="1"/>
</dbReference>
<dbReference type="Gene3D" id="3.30.1370.110">
    <property type="match status" value="1"/>
</dbReference>
<dbReference type="Gene3D" id="3.40.50.300">
    <property type="entry name" value="P-loop containing nucleotide triphosphate hydrolases"/>
    <property type="match status" value="1"/>
</dbReference>
<dbReference type="GO" id="GO:0004519">
    <property type="term" value="F:endonuclease activity"/>
    <property type="evidence" value="ECO:0007669"/>
    <property type="project" value="UniProtKB-KW"/>
</dbReference>
<feature type="coiled-coil region" evidence="8">
    <location>
        <begin position="520"/>
        <end position="601"/>
    </location>
</feature>
<dbReference type="InterPro" id="IPR005747">
    <property type="entry name" value="MutS2"/>
</dbReference>
<keyword evidence="5 7" id="KW-0694">RNA-binding</keyword>
<evidence type="ECO:0000259" key="9">
    <source>
        <dbReference type="PROSITE" id="PS50828"/>
    </source>
</evidence>
<dbReference type="SUPFAM" id="SSF48334">
    <property type="entry name" value="DNA repair protein MutS, domain III"/>
    <property type="match status" value="1"/>
</dbReference>
<keyword evidence="8" id="KW-0175">Coiled coil</keyword>
<dbReference type="RefSeq" id="WP_093794629.1">
    <property type="nucleotide sequence ID" value="NZ_CP155571.1"/>
</dbReference>
<accession>A0ABZ3J4E8</accession>
<dbReference type="InterPro" id="IPR007696">
    <property type="entry name" value="DNA_mismatch_repair_MutS_core"/>
</dbReference>
<feature type="coiled-coil region" evidence="8">
    <location>
        <begin position="144"/>
        <end position="171"/>
    </location>
</feature>
<dbReference type="SMART" id="SM00534">
    <property type="entry name" value="MUTSac"/>
    <property type="match status" value="1"/>
</dbReference>
<comment type="subunit">
    <text evidence="7">Homodimer. Binds to stalled ribosomes, contacting rRNA.</text>
</comment>
<dbReference type="CDD" id="cd03280">
    <property type="entry name" value="ABC_MutS2"/>
    <property type="match status" value="1"/>
</dbReference>
<dbReference type="InterPro" id="IPR027417">
    <property type="entry name" value="P-loop_NTPase"/>
</dbReference>
<protein>
    <recommendedName>
        <fullName evidence="7">Endonuclease MutS2</fullName>
        <ecNumber evidence="7">3.1.-.-</ecNumber>
    </recommendedName>
    <alternativeName>
        <fullName evidence="7">Ribosome-associated protein quality control-upstream factor</fullName>
        <shortName evidence="7">RQC-upstream factor</shortName>
        <shortName evidence="7">RqcU</shortName>
        <ecNumber evidence="7">3.6.4.-</ecNumber>
    </alternativeName>
</protein>
<dbReference type="InterPro" id="IPR000432">
    <property type="entry name" value="DNA_mismatch_repair_MutS_C"/>
</dbReference>
<dbReference type="SUPFAM" id="SSF160443">
    <property type="entry name" value="SMR domain-like"/>
    <property type="match status" value="1"/>
</dbReference>
<dbReference type="Proteomes" id="UP000216052">
    <property type="component" value="Chromosome"/>
</dbReference>
<feature type="binding site" evidence="7">
    <location>
        <begin position="332"/>
        <end position="339"/>
    </location>
    <ligand>
        <name>ATP</name>
        <dbReference type="ChEBI" id="CHEBI:30616"/>
    </ligand>
</feature>
<evidence type="ECO:0000256" key="2">
    <source>
        <dbReference type="ARBA" id="ARBA00022741"/>
    </source>
</evidence>
<evidence type="ECO:0000256" key="6">
    <source>
        <dbReference type="ARBA" id="ARBA00023125"/>
    </source>
</evidence>
<dbReference type="HAMAP" id="MF_00092">
    <property type="entry name" value="MutS2"/>
    <property type="match status" value="1"/>
</dbReference>
<dbReference type="Gene3D" id="1.10.1420.10">
    <property type="match status" value="2"/>
</dbReference>